<reference evidence="1" key="2">
    <citation type="submission" date="2023-06" db="EMBL/GenBank/DDBJ databases">
        <authorList>
            <consortium name="Lawrence Berkeley National Laboratory"/>
            <person name="Haridas S."/>
            <person name="Hensen N."/>
            <person name="Bonometti L."/>
            <person name="Westerberg I."/>
            <person name="Brannstrom I.O."/>
            <person name="Guillou S."/>
            <person name="Cros-Aarteil S."/>
            <person name="Calhoun S."/>
            <person name="Kuo A."/>
            <person name="Mondo S."/>
            <person name="Pangilinan J."/>
            <person name="Riley R."/>
            <person name="Labutti K."/>
            <person name="Andreopoulos B."/>
            <person name="Lipzen A."/>
            <person name="Chen C."/>
            <person name="Yanf M."/>
            <person name="Daum C."/>
            <person name="Ng V."/>
            <person name="Clum A."/>
            <person name="Steindorff A."/>
            <person name="Ohm R."/>
            <person name="Martin F."/>
            <person name="Silar P."/>
            <person name="Natvig D."/>
            <person name="Lalanne C."/>
            <person name="Gautier V."/>
            <person name="Ament-Velasquez S.L."/>
            <person name="Kruys A."/>
            <person name="Hutchinson M.I."/>
            <person name="Powell A.J."/>
            <person name="Barry K."/>
            <person name="Miller A.N."/>
            <person name="Grigoriev I.V."/>
            <person name="Debuchy R."/>
            <person name="Gladieux P."/>
            <person name="Thoren M.H."/>
            <person name="Johannesson H."/>
        </authorList>
    </citation>
    <scope>NUCLEOTIDE SEQUENCE</scope>
    <source>
        <strain evidence="1">CBS 118394</strain>
    </source>
</reference>
<sequence>MDTPHAMSTSLQVYISADVLGIPSLKLLAKERFYDSVQKQIVSSSANFVSVVDEIYSMDSELDLSILEEICVAFMITLHECEGGWELTAPILSKHAELSMSMLRFTYSDVSTNYMLKDGSFRP</sequence>
<dbReference type="Proteomes" id="UP001283341">
    <property type="component" value="Unassembled WGS sequence"/>
</dbReference>
<accession>A0AAE0LYW9</accession>
<name>A0AAE0LYW9_9PEZI</name>
<comment type="caution">
    <text evidence="1">The sequence shown here is derived from an EMBL/GenBank/DDBJ whole genome shotgun (WGS) entry which is preliminary data.</text>
</comment>
<organism evidence="1 2">
    <name type="scientific">Apodospora peruviana</name>
    <dbReference type="NCBI Taxonomy" id="516989"/>
    <lineage>
        <taxon>Eukaryota</taxon>
        <taxon>Fungi</taxon>
        <taxon>Dikarya</taxon>
        <taxon>Ascomycota</taxon>
        <taxon>Pezizomycotina</taxon>
        <taxon>Sordariomycetes</taxon>
        <taxon>Sordariomycetidae</taxon>
        <taxon>Sordariales</taxon>
        <taxon>Lasiosphaeriaceae</taxon>
        <taxon>Apodospora</taxon>
    </lineage>
</organism>
<protein>
    <submittedName>
        <fullName evidence="1">Uncharacterized protein</fullName>
    </submittedName>
</protein>
<reference evidence="1" key="1">
    <citation type="journal article" date="2023" name="Mol. Phylogenet. Evol.">
        <title>Genome-scale phylogeny and comparative genomics of the fungal order Sordariales.</title>
        <authorList>
            <person name="Hensen N."/>
            <person name="Bonometti L."/>
            <person name="Westerberg I."/>
            <person name="Brannstrom I.O."/>
            <person name="Guillou S."/>
            <person name="Cros-Aarteil S."/>
            <person name="Calhoun S."/>
            <person name="Haridas S."/>
            <person name="Kuo A."/>
            <person name="Mondo S."/>
            <person name="Pangilinan J."/>
            <person name="Riley R."/>
            <person name="LaButti K."/>
            <person name="Andreopoulos B."/>
            <person name="Lipzen A."/>
            <person name="Chen C."/>
            <person name="Yan M."/>
            <person name="Daum C."/>
            <person name="Ng V."/>
            <person name="Clum A."/>
            <person name="Steindorff A."/>
            <person name="Ohm R.A."/>
            <person name="Martin F."/>
            <person name="Silar P."/>
            <person name="Natvig D.O."/>
            <person name="Lalanne C."/>
            <person name="Gautier V."/>
            <person name="Ament-Velasquez S.L."/>
            <person name="Kruys A."/>
            <person name="Hutchinson M.I."/>
            <person name="Powell A.J."/>
            <person name="Barry K."/>
            <person name="Miller A.N."/>
            <person name="Grigoriev I.V."/>
            <person name="Debuchy R."/>
            <person name="Gladieux P."/>
            <person name="Hiltunen Thoren M."/>
            <person name="Johannesson H."/>
        </authorList>
    </citation>
    <scope>NUCLEOTIDE SEQUENCE</scope>
    <source>
        <strain evidence="1">CBS 118394</strain>
    </source>
</reference>
<keyword evidence="2" id="KW-1185">Reference proteome</keyword>
<evidence type="ECO:0000313" key="2">
    <source>
        <dbReference type="Proteomes" id="UP001283341"/>
    </source>
</evidence>
<proteinExistence type="predicted"/>
<evidence type="ECO:0000313" key="1">
    <source>
        <dbReference type="EMBL" id="KAK3312783.1"/>
    </source>
</evidence>
<dbReference type="AlphaFoldDB" id="A0AAE0LYW9"/>
<dbReference type="EMBL" id="JAUEDM010000008">
    <property type="protein sequence ID" value="KAK3312783.1"/>
    <property type="molecule type" value="Genomic_DNA"/>
</dbReference>
<gene>
    <name evidence="1" type="ORF">B0H66DRAFT_568894</name>
</gene>